<dbReference type="Gene3D" id="3.10.20.30">
    <property type="match status" value="1"/>
</dbReference>
<keyword evidence="7" id="KW-0408">Iron</keyword>
<reference evidence="11" key="1">
    <citation type="journal article" date="2021" name="Nat. Microbiol.">
        <title>Cocultivation of an ultrasmall environmental parasitic bacterium with lytic ability against bacteria associated with wastewater foams.</title>
        <authorList>
            <person name="Batinovic S."/>
            <person name="Rose J.J.A."/>
            <person name="Ratcliffe J."/>
            <person name="Seviour R.J."/>
            <person name="Petrovski S."/>
        </authorList>
    </citation>
    <scope>NUCLEOTIDE SEQUENCE</scope>
    <source>
        <strain evidence="11">CON9</strain>
    </source>
</reference>
<dbReference type="PRINTS" id="PR00371">
    <property type="entry name" value="FPNCR"/>
</dbReference>
<dbReference type="CDD" id="cd06214">
    <property type="entry name" value="PA_degradation_oxidoreductase_like"/>
    <property type="match status" value="1"/>
</dbReference>
<evidence type="ECO:0000256" key="8">
    <source>
        <dbReference type="ARBA" id="ARBA00023014"/>
    </source>
</evidence>
<dbReference type="PANTHER" id="PTHR47354">
    <property type="entry name" value="NADH OXIDOREDUCTASE HCR"/>
    <property type="match status" value="1"/>
</dbReference>
<dbReference type="InterPro" id="IPR001041">
    <property type="entry name" value="2Fe-2S_ferredoxin-type"/>
</dbReference>
<dbReference type="PRINTS" id="PR00410">
    <property type="entry name" value="PHEHYDRXLASE"/>
</dbReference>
<dbReference type="EMBL" id="CP045809">
    <property type="protein sequence ID" value="QHN37072.1"/>
    <property type="molecule type" value="Genomic_DNA"/>
</dbReference>
<name>A0ABX6IM96_9ACTN</name>
<sequence>MTSQTLTASVGADAPSEPLAPGVRTVTVAAIVDEASDARSFVVRPEPEDAGRFTYRAGQFITIRVPDRGRGTARCYSLSSSPHTEGVDDLTFTVKRVQGGTGSNWICDEVAPGDRLQVLPPTGVFTPASLDESVVLVAGGSGITPVMSIAKSILYGGTGNVLLIYANRDERSIIFGERLRRMTEEFPDRLTVVHVLESVQGYLTPGHLTALAGPIADRAVFVCGPEPLMDLVTGVCRSLGVPTERIHSERFLSLSGDPFALPDTPATAGDDADTDSVEVTVELDGESRTVAWKRDRKLLDALLEDGLDAPFSCREGACSACVCTLKSGEVRMARNEVLTDDDIAEGYILACQAEPVSGEIDIEY</sequence>
<accession>A0ABX6IM96</accession>
<dbReference type="SUPFAM" id="SSF63380">
    <property type="entry name" value="Riboflavin synthase domain-like"/>
    <property type="match status" value="1"/>
</dbReference>
<dbReference type="PROSITE" id="PS51384">
    <property type="entry name" value="FAD_FR"/>
    <property type="match status" value="1"/>
</dbReference>
<dbReference type="InterPro" id="IPR050415">
    <property type="entry name" value="MRET"/>
</dbReference>
<keyword evidence="2" id="KW-0285">Flavoprotein</keyword>
<evidence type="ECO:0000313" key="12">
    <source>
        <dbReference type="Proteomes" id="UP001059836"/>
    </source>
</evidence>
<dbReference type="RefSeq" id="WP_260840180.1">
    <property type="nucleotide sequence ID" value="NZ_CP045809.1"/>
</dbReference>
<dbReference type="SUPFAM" id="SSF52343">
    <property type="entry name" value="Ferredoxin reductase-like, C-terminal NADP-linked domain"/>
    <property type="match status" value="1"/>
</dbReference>
<evidence type="ECO:0000259" key="10">
    <source>
        <dbReference type="PROSITE" id="PS51384"/>
    </source>
</evidence>
<evidence type="ECO:0000313" key="11">
    <source>
        <dbReference type="EMBL" id="QHN37072.1"/>
    </source>
</evidence>
<dbReference type="InterPro" id="IPR036010">
    <property type="entry name" value="2Fe-2S_ferredoxin-like_sf"/>
</dbReference>
<evidence type="ECO:0000256" key="7">
    <source>
        <dbReference type="ARBA" id="ARBA00023004"/>
    </source>
</evidence>
<dbReference type="Pfam" id="PF00111">
    <property type="entry name" value="Fer2"/>
    <property type="match status" value="1"/>
</dbReference>
<evidence type="ECO:0000256" key="4">
    <source>
        <dbReference type="ARBA" id="ARBA00022723"/>
    </source>
</evidence>
<dbReference type="Gene3D" id="3.40.50.80">
    <property type="entry name" value="Nucleotide-binding domain of ferredoxin-NADP reductase (FNR) module"/>
    <property type="match status" value="1"/>
</dbReference>
<dbReference type="InterPro" id="IPR039261">
    <property type="entry name" value="FNR_nucleotide-bd"/>
</dbReference>
<feature type="domain" description="2Fe-2S ferredoxin-type" evidence="9">
    <location>
        <begin position="277"/>
        <end position="364"/>
    </location>
</feature>
<dbReference type="InterPro" id="IPR012675">
    <property type="entry name" value="Beta-grasp_dom_sf"/>
</dbReference>
<dbReference type="InterPro" id="IPR006058">
    <property type="entry name" value="2Fe2S_fd_BS"/>
</dbReference>
<dbReference type="SUPFAM" id="SSF54292">
    <property type="entry name" value="2Fe-2S ferredoxin-like"/>
    <property type="match status" value="1"/>
</dbReference>
<dbReference type="Pfam" id="PF00175">
    <property type="entry name" value="NAD_binding_1"/>
    <property type="match status" value="1"/>
</dbReference>
<evidence type="ECO:0000256" key="5">
    <source>
        <dbReference type="ARBA" id="ARBA00022827"/>
    </source>
</evidence>
<comment type="cofactor">
    <cofactor evidence="1">
        <name>FAD</name>
        <dbReference type="ChEBI" id="CHEBI:57692"/>
    </cofactor>
</comment>
<evidence type="ECO:0000256" key="3">
    <source>
        <dbReference type="ARBA" id="ARBA00022714"/>
    </source>
</evidence>
<dbReference type="Gene3D" id="2.40.30.10">
    <property type="entry name" value="Translation factors"/>
    <property type="match status" value="1"/>
</dbReference>
<gene>
    <name evidence="11" type="ORF">GII31_21405</name>
</gene>
<dbReference type="PROSITE" id="PS00197">
    <property type="entry name" value="2FE2S_FER_1"/>
    <property type="match status" value="1"/>
</dbReference>
<dbReference type="InterPro" id="IPR017938">
    <property type="entry name" value="Riboflavin_synthase-like_b-brl"/>
</dbReference>
<dbReference type="InterPro" id="IPR001433">
    <property type="entry name" value="OxRdtase_FAD/NAD-bd"/>
</dbReference>
<evidence type="ECO:0000256" key="6">
    <source>
        <dbReference type="ARBA" id="ARBA00023002"/>
    </source>
</evidence>
<proteinExistence type="predicted"/>
<dbReference type="PROSITE" id="PS51085">
    <property type="entry name" value="2FE2S_FER_2"/>
    <property type="match status" value="1"/>
</dbReference>
<dbReference type="InterPro" id="IPR017927">
    <property type="entry name" value="FAD-bd_FR_type"/>
</dbReference>
<keyword evidence="3" id="KW-0001">2Fe-2S</keyword>
<dbReference type="CDD" id="cd00207">
    <property type="entry name" value="fer2"/>
    <property type="match status" value="1"/>
</dbReference>
<protein>
    <submittedName>
        <fullName evidence="11">2Fe-2S iron-sulfur cluster binding domain-containing protein</fullName>
    </submittedName>
</protein>
<dbReference type="Pfam" id="PF00970">
    <property type="entry name" value="FAD_binding_6"/>
    <property type="match status" value="1"/>
</dbReference>
<dbReference type="PANTHER" id="PTHR47354:SF8">
    <property type="entry name" value="1,2-PHENYLACETYL-COA EPOXIDASE, SUBUNIT E"/>
    <property type="match status" value="1"/>
</dbReference>
<dbReference type="InterPro" id="IPR001709">
    <property type="entry name" value="Flavoprot_Pyr_Nucl_cyt_Rdtase"/>
</dbReference>
<dbReference type="Proteomes" id="UP001059836">
    <property type="component" value="Chromosome"/>
</dbReference>
<evidence type="ECO:0000256" key="1">
    <source>
        <dbReference type="ARBA" id="ARBA00001974"/>
    </source>
</evidence>
<organism evidence="11 12">
    <name type="scientific">Gordonia pseudamarae</name>
    <dbReference type="NCBI Taxonomy" id="2831662"/>
    <lineage>
        <taxon>Bacteria</taxon>
        <taxon>Bacillati</taxon>
        <taxon>Actinomycetota</taxon>
        <taxon>Actinomycetes</taxon>
        <taxon>Mycobacteriales</taxon>
        <taxon>Gordoniaceae</taxon>
        <taxon>Gordonia</taxon>
    </lineage>
</organism>
<evidence type="ECO:0000256" key="2">
    <source>
        <dbReference type="ARBA" id="ARBA00022630"/>
    </source>
</evidence>
<keyword evidence="5" id="KW-0274">FAD</keyword>
<keyword evidence="4" id="KW-0479">Metal-binding</keyword>
<evidence type="ECO:0000259" key="9">
    <source>
        <dbReference type="PROSITE" id="PS51085"/>
    </source>
</evidence>
<keyword evidence="12" id="KW-1185">Reference proteome</keyword>
<feature type="domain" description="FAD-binding FR-type" evidence="10">
    <location>
        <begin position="21"/>
        <end position="128"/>
    </location>
</feature>
<keyword evidence="6" id="KW-0560">Oxidoreductase</keyword>
<keyword evidence="8" id="KW-0411">Iron-sulfur</keyword>
<dbReference type="InterPro" id="IPR008333">
    <property type="entry name" value="Cbr1-like_FAD-bd_dom"/>
</dbReference>